<evidence type="ECO:0000313" key="1">
    <source>
        <dbReference type="EMBL" id="SUZ98286.1"/>
    </source>
</evidence>
<dbReference type="AlphaFoldDB" id="A0A381S2F5"/>
<sequence>MATDWGQTRNVRNTSCVINGHFTLPIERLGTLDTLS</sequence>
<gene>
    <name evidence="1" type="ORF">METZ01_LOCUS51140</name>
</gene>
<organism evidence="1">
    <name type="scientific">marine metagenome</name>
    <dbReference type="NCBI Taxonomy" id="408172"/>
    <lineage>
        <taxon>unclassified sequences</taxon>
        <taxon>metagenomes</taxon>
        <taxon>ecological metagenomes</taxon>
    </lineage>
</organism>
<protein>
    <submittedName>
        <fullName evidence="1">Uncharacterized protein</fullName>
    </submittedName>
</protein>
<name>A0A381S2F5_9ZZZZ</name>
<reference evidence="1" key="1">
    <citation type="submission" date="2018-05" db="EMBL/GenBank/DDBJ databases">
        <authorList>
            <person name="Lanie J.A."/>
            <person name="Ng W.-L."/>
            <person name="Kazmierczak K.M."/>
            <person name="Andrzejewski T.M."/>
            <person name="Davidsen T.M."/>
            <person name="Wayne K.J."/>
            <person name="Tettelin H."/>
            <person name="Glass J.I."/>
            <person name="Rusch D."/>
            <person name="Podicherti R."/>
            <person name="Tsui H.-C.T."/>
            <person name="Winkler M.E."/>
        </authorList>
    </citation>
    <scope>NUCLEOTIDE SEQUENCE</scope>
</reference>
<dbReference type="EMBL" id="UINC01002589">
    <property type="protein sequence ID" value="SUZ98286.1"/>
    <property type="molecule type" value="Genomic_DNA"/>
</dbReference>
<proteinExistence type="predicted"/>
<accession>A0A381S2F5</accession>